<dbReference type="RefSeq" id="WP_345541437.1">
    <property type="nucleotide sequence ID" value="NZ_BAABGJ010000081.1"/>
</dbReference>
<dbReference type="InterPro" id="IPR001017">
    <property type="entry name" value="DH_E1"/>
</dbReference>
<reference evidence="7" key="1">
    <citation type="journal article" date="2019" name="Int. J. Syst. Evol. Microbiol.">
        <title>The Global Catalogue of Microorganisms (GCM) 10K type strain sequencing project: providing services to taxonomists for standard genome sequencing and annotation.</title>
        <authorList>
            <consortium name="The Broad Institute Genomics Platform"/>
            <consortium name="The Broad Institute Genome Sequencing Center for Infectious Disease"/>
            <person name="Wu L."/>
            <person name="Ma J."/>
        </authorList>
    </citation>
    <scope>NUCLEOTIDE SEQUENCE [LARGE SCALE GENOMIC DNA]</scope>
    <source>
        <strain evidence="7">JCM 17804</strain>
    </source>
</reference>
<dbReference type="SUPFAM" id="SSF52922">
    <property type="entry name" value="TK C-terminal domain-like"/>
    <property type="match status" value="1"/>
</dbReference>
<comment type="function">
    <text evidence="2">E1 component of the 2-oxoglutarate dehydrogenase (OGDH) complex which catalyzes the decarboxylation of 2-oxoglutarate, the first step in the conversion of 2-oxoglutarate to succinyl-CoA and CO(2).</text>
</comment>
<evidence type="ECO:0000256" key="3">
    <source>
        <dbReference type="ARBA" id="ARBA00023002"/>
    </source>
</evidence>
<dbReference type="Gene3D" id="3.40.50.970">
    <property type="match status" value="2"/>
</dbReference>
<sequence length="678" mass="71331">MTQLAIEPIHNRDVGSNADARFRADMLARIAFVRAFEAKALDLSKTTPPAIVGSMHLCAGQESVPLAALAALGPQDKVISTYRGHGWALAAGLDPTSVMAELCHRAGGVNGGRGGSAYFMAPDQRFIGENSIVGAGVPIACGVAMAEVAAGSGNVVIVSIGDGAMNQGAVHEALVFAAYKKLPVLLVCENNGWAELTPTRVTTPVERLARRSITYGIDGVTIDGTDVVLVRDTIAAAAERARAGHGPSLIECKVPRLWGHYNRDVEHYRSREDRASAAGRDPLKVLGDQLVSQGVISASQVETIIAEQQARVEALTKTVLAMPLTDTETAGANVTGTAAFKPASSGATVPEELAYIGAVGAALRDELKTDQRTVVYGEDVGNAGGIFGGSKGLQKDFGVERVFDTPISESAILGSAVGAAMNGLKPIVEIMWADFMLVALDQLVNQAANVRYITGGKTNVPMVMRTQQGVTPGSCAQHSQCLEALLAHIPGLKVGLPSTPQDAYDMLREAAADPDPCVLFEARGLYPMKGDVRRLGEVKPVGEARLHREGKDVAIITWGAMLHQALAAASTLSDEGVSVSVLDLRWLAPLDEEAIVDVVRKAAGRVLIVHEAVRSGGFGAEIVTRLGELLGANQPLHVKRLTTPDVRMPAAPHLQAVLTPNADGIALACRELVSRNIF</sequence>
<dbReference type="Pfam" id="PF02780">
    <property type="entry name" value="Transketolase_C"/>
    <property type="match status" value="1"/>
</dbReference>
<keyword evidence="3" id="KW-0560">Oxidoreductase</keyword>
<dbReference type="InterPro" id="IPR009014">
    <property type="entry name" value="Transketo_C/PFOR_II"/>
</dbReference>
<feature type="domain" description="Transketolase-like pyrimidine-binding" evidence="5">
    <location>
        <begin position="353"/>
        <end position="528"/>
    </location>
</feature>
<dbReference type="EMBL" id="BAABGJ010000081">
    <property type="protein sequence ID" value="GAA4356890.1"/>
    <property type="molecule type" value="Genomic_DNA"/>
</dbReference>
<dbReference type="InterPro" id="IPR029061">
    <property type="entry name" value="THDP-binding"/>
</dbReference>
<dbReference type="CDD" id="cd02000">
    <property type="entry name" value="TPP_E1_PDC_ADC_BCADC"/>
    <property type="match status" value="1"/>
</dbReference>
<protein>
    <submittedName>
        <fullName evidence="6">Alpha-ketoacid dehydrogenase subunit alpha/beta</fullName>
    </submittedName>
</protein>
<comment type="caution">
    <text evidence="6">The sequence shown here is derived from an EMBL/GenBank/DDBJ whole genome shotgun (WGS) entry which is preliminary data.</text>
</comment>
<dbReference type="SUPFAM" id="SSF52518">
    <property type="entry name" value="Thiamin diphosphate-binding fold (THDP-binding)"/>
    <property type="match status" value="2"/>
</dbReference>
<name>A0ABP8IDW7_9BURK</name>
<accession>A0ABP8IDW7</accession>
<dbReference type="PANTHER" id="PTHR43257:SF2">
    <property type="entry name" value="PYRUVATE DEHYDROGENASE E1 COMPONENT SUBUNIT BETA"/>
    <property type="match status" value="1"/>
</dbReference>
<dbReference type="SMART" id="SM00861">
    <property type="entry name" value="Transket_pyr"/>
    <property type="match status" value="1"/>
</dbReference>
<comment type="cofactor">
    <cofactor evidence="1">
        <name>thiamine diphosphate</name>
        <dbReference type="ChEBI" id="CHEBI:58937"/>
    </cofactor>
</comment>
<dbReference type="CDD" id="cd07036">
    <property type="entry name" value="TPP_PYR_E1-PDHc-beta_like"/>
    <property type="match status" value="1"/>
</dbReference>
<dbReference type="InterPro" id="IPR005475">
    <property type="entry name" value="Transketolase-like_Pyr-bd"/>
</dbReference>
<organism evidence="6 7">
    <name type="scientific">Variovorax defluvii</name>
    <dbReference type="NCBI Taxonomy" id="913761"/>
    <lineage>
        <taxon>Bacteria</taxon>
        <taxon>Pseudomonadati</taxon>
        <taxon>Pseudomonadota</taxon>
        <taxon>Betaproteobacteria</taxon>
        <taxon>Burkholderiales</taxon>
        <taxon>Comamonadaceae</taxon>
        <taxon>Variovorax</taxon>
    </lineage>
</organism>
<gene>
    <name evidence="6" type="ORF">GCM10023165_50240</name>
</gene>
<evidence type="ECO:0000313" key="7">
    <source>
        <dbReference type="Proteomes" id="UP001500975"/>
    </source>
</evidence>
<dbReference type="Pfam" id="PF02779">
    <property type="entry name" value="Transket_pyr"/>
    <property type="match status" value="1"/>
</dbReference>
<evidence type="ECO:0000256" key="2">
    <source>
        <dbReference type="ARBA" id="ARBA00003906"/>
    </source>
</evidence>
<dbReference type="InterPro" id="IPR033248">
    <property type="entry name" value="Transketolase_C"/>
</dbReference>
<dbReference type="Pfam" id="PF00676">
    <property type="entry name" value="E1_dh"/>
    <property type="match status" value="1"/>
</dbReference>
<keyword evidence="7" id="KW-1185">Reference proteome</keyword>
<dbReference type="PANTHER" id="PTHR43257">
    <property type="entry name" value="PYRUVATE DEHYDROGENASE E1 COMPONENT BETA SUBUNIT"/>
    <property type="match status" value="1"/>
</dbReference>
<evidence type="ECO:0000256" key="4">
    <source>
        <dbReference type="ARBA" id="ARBA00023052"/>
    </source>
</evidence>
<keyword evidence="4" id="KW-0786">Thiamine pyrophosphate</keyword>
<proteinExistence type="predicted"/>
<evidence type="ECO:0000256" key="1">
    <source>
        <dbReference type="ARBA" id="ARBA00001964"/>
    </source>
</evidence>
<dbReference type="Gene3D" id="3.40.50.920">
    <property type="match status" value="1"/>
</dbReference>
<evidence type="ECO:0000259" key="5">
    <source>
        <dbReference type="SMART" id="SM00861"/>
    </source>
</evidence>
<evidence type="ECO:0000313" key="6">
    <source>
        <dbReference type="EMBL" id="GAA4356890.1"/>
    </source>
</evidence>
<dbReference type="Proteomes" id="UP001500975">
    <property type="component" value="Unassembled WGS sequence"/>
</dbReference>